<evidence type="ECO:0000313" key="1">
    <source>
        <dbReference type="EMBL" id="OOR29035.1"/>
    </source>
</evidence>
<gene>
    <name evidence="1" type="ORF">BW892_09510</name>
</gene>
<organism evidence="1 2">
    <name type="scientific">Bacillus cereus</name>
    <dbReference type="NCBI Taxonomy" id="1396"/>
    <lineage>
        <taxon>Bacteria</taxon>
        <taxon>Bacillati</taxon>
        <taxon>Bacillota</taxon>
        <taxon>Bacilli</taxon>
        <taxon>Bacillales</taxon>
        <taxon>Bacillaceae</taxon>
        <taxon>Bacillus</taxon>
        <taxon>Bacillus cereus group</taxon>
    </lineage>
</organism>
<dbReference type="EMBL" id="MUAL01000011">
    <property type="protein sequence ID" value="OOR29035.1"/>
    <property type="molecule type" value="Genomic_DNA"/>
</dbReference>
<dbReference type="AlphaFoldDB" id="A0A1S9V3G6"/>
<dbReference type="RefSeq" id="WP_078180225.1">
    <property type="nucleotide sequence ID" value="NZ_MUAL01000011.1"/>
</dbReference>
<reference evidence="1 2" key="1">
    <citation type="submission" date="2017-01" db="EMBL/GenBank/DDBJ databases">
        <title>Bacillus cereus isolates.</title>
        <authorList>
            <person name="Beno S.M."/>
        </authorList>
    </citation>
    <scope>NUCLEOTIDE SEQUENCE [LARGE SCALE GENOMIC DNA]</scope>
    <source>
        <strain evidence="1 2">FSL M7-1219</strain>
    </source>
</reference>
<accession>A0A1S9V3G6</accession>
<protein>
    <submittedName>
        <fullName evidence="1">Uncharacterized protein</fullName>
    </submittedName>
</protein>
<evidence type="ECO:0000313" key="2">
    <source>
        <dbReference type="Proteomes" id="UP000191124"/>
    </source>
</evidence>
<sequence length="133" mass="14999">MNDFSHNHDLNISDAFDKQFSHSNDVIDGTHSVSSQQIDTGSFSVHDNPASDSIDIFQYADPLQHVNQFQVQPLHFVKPHHVDGYMRQDGTYVEGYWRDGDGNAQVDRTVEMGGGYVRSNPDSVISNNLNQKF</sequence>
<proteinExistence type="predicted"/>
<comment type="caution">
    <text evidence="1">The sequence shown here is derived from an EMBL/GenBank/DDBJ whole genome shotgun (WGS) entry which is preliminary data.</text>
</comment>
<dbReference type="Proteomes" id="UP000191124">
    <property type="component" value="Unassembled WGS sequence"/>
</dbReference>
<name>A0A1S9V3G6_BACCE</name>